<reference evidence="2 3" key="1">
    <citation type="journal article" date="2021" name="BMC Genomics">
        <title>Datura genome reveals duplications of psychoactive alkaloid biosynthetic genes and high mutation rate following tissue culture.</title>
        <authorList>
            <person name="Rajewski A."/>
            <person name="Carter-House D."/>
            <person name="Stajich J."/>
            <person name="Litt A."/>
        </authorList>
    </citation>
    <scope>NUCLEOTIDE SEQUENCE [LARGE SCALE GENOMIC DNA]</scope>
    <source>
        <strain evidence="2">AR-01</strain>
    </source>
</reference>
<feature type="region of interest" description="Disordered" evidence="1">
    <location>
        <begin position="147"/>
        <end position="167"/>
    </location>
</feature>
<evidence type="ECO:0000313" key="3">
    <source>
        <dbReference type="Proteomes" id="UP000823775"/>
    </source>
</evidence>
<organism evidence="2 3">
    <name type="scientific">Datura stramonium</name>
    <name type="common">Jimsonweed</name>
    <name type="synonym">Common thornapple</name>
    <dbReference type="NCBI Taxonomy" id="4076"/>
    <lineage>
        <taxon>Eukaryota</taxon>
        <taxon>Viridiplantae</taxon>
        <taxon>Streptophyta</taxon>
        <taxon>Embryophyta</taxon>
        <taxon>Tracheophyta</taxon>
        <taxon>Spermatophyta</taxon>
        <taxon>Magnoliopsida</taxon>
        <taxon>eudicotyledons</taxon>
        <taxon>Gunneridae</taxon>
        <taxon>Pentapetalae</taxon>
        <taxon>asterids</taxon>
        <taxon>lamiids</taxon>
        <taxon>Solanales</taxon>
        <taxon>Solanaceae</taxon>
        <taxon>Solanoideae</taxon>
        <taxon>Datureae</taxon>
        <taxon>Datura</taxon>
    </lineage>
</organism>
<evidence type="ECO:0000256" key="1">
    <source>
        <dbReference type="SAM" id="MobiDB-lite"/>
    </source>
</evidence>
<sequence length="167" mass="18516">MDLCLMTPRSRFLEEHANSYALSHNFATPIQDPMRCRKITSSVSEEVNLTSQPTRVANYLKPVISTEGHKRMGGIPLECLANEGAFAVTRSDAYSEDTLYSFTEMKDLLWENTTQDRSLESLVHGVPPTATTSPFDRLPILGEMHISLQGSQGSRASSNGHSSARRK</sequence>
<gene>
    <name evidence="2" type="ORF">HAX54_023001</name>
</gene>
<dbReference type="EMBL" id="JACEIK010002782">
    <property type="protein sequence ID" value="MCD9638841.1"/>
    <property type="molecule type" value="Genomic_DNA"/>
</dbReference>
<dbReference type="Proteomes" id="UP000823775">
    <property type="component" value="Unassembled WGS sequence"/>
</dbReference>
<keyword evidence="3" id="KW-1185">Reference proteome</keyword>
<evidence type="ECO:0000313" key="2">
    <source>
        <dbReference type="EMBL" id="MCD9638841.1"/>
    </source>
</evidence>
<protein>
    <submittedName>
        <fullName evidence="2">Uncharacterized protein</fullName>
    </submittedName>
</protein>
<feature type="compositionally biased region" description="Polar residues" evidence="1">
    <location>
        <begin position="148"/>
        <end position="167"/>
    </location>
</feature>
<feature type="non-terminal residue" evidence="2">
    <location>
        <position position="167"/>
    </location>
</feature>
<accession>A0ABS8UXB1</accession>
<proteinExistence type="predicted"/>
<name>A0ABS8UXB1_DATST</name>
<comment type="caution">
    <text evidence="2">The sequence shown here is derived from an EMBL/GenBank/DDBJ whole genome shotgun (WGS) entry which is preliminary data.</text>
</comment>